<dbReference type="AlphaFoldDB" id="A0A4C1V9M0"/>
<organism evidence="2 3">
    <name type="scientific">Eumeta variegata</name>
    <name type="common">Bagworm moth</name>
    <name type="synonym">Eumeta japonica</name>
    <dbReference type="NCBI Taxonomy" id="151549"/>
    <lineage>
        <taxon>Eukaryota</taxon>
        <taxon>Metazoa</taxon>
        <taxon>Ecdysozoa</taxon>
        <taxon>Arthropoda</taxon>
        <taxon>Hexapoda</taxon>
        <taxon>Insecta</taxon>
        <taxon>Pterygota</taxon>
        <taxon>Neoptera</taxon>
        <taxon>Endopterygota</taxon>
        <taxon>Lepidoptera</taxon>
        <taxon>Glossata</taxon>
        <taxon>Ditrysia</taxon>
        <taxon>Tineoidea</taxon>
        <taxon>Psychidae</taxon>
        <taxon>Oiketicinae</taxon>
        <taxon>Eumeta</taxon>
    </lineage>
</organism>
<reference evidence="2 3" key="1">
    <citation type="journal article" date="2019" name="Commun. Biol.">
        <title>The bagworm genome reveals a unique fibroin gene that provides high tensile strength.</title>
        <authorList>
            <person name="Kono N."/>
            <person name="Nakamura H."/>
            <person name="Ohtoshi R."/>
            <person name="Tomita M."/>
            <person name="Numata K."/>
            <person name="Arakawa K."/>
        </authorList>
    </citation>
    <scope>NUCLEOTIDE SEQUENCE [LARGE SCALE GENOMIC DNA]</scope>
</reference>
<protein>
    <submittedName>
        <fullName evidence="2">Uncharacterized protein</fullName>
    </submittedName>
</protein>
<proteinExistence type="predicted"/>
<dbReference type="OrthoDB" id="412981at2759"/>
<name>A0A4C1V9M0_EUMVA</name>
<dbReference type="Proteomes" id="UP000299102">
    <property type="component" value="Unassembled WGS sequence"/>
</dbReference>
<comment type="caution">
    <text evidence="2">The sequence shown here is derived from an EMBL/GenBank/DDBJ whole genome shotgun (WGS) entry which is preliminary data.</text>
</comment>
<accession>A0A4C1V9M0</accession>
<dbReference type="EMBL" id="BGZK01000301">
    <property type="protein sequence ID" value="GBP35260.1"/>
    <property type="molecule type" value="Genomic_DNA"/>
</dbReference>
<evidence type="ECO:0000313" key="3">
    <source>
        <dbReference type="Proteomes" id="UP000299102"/>
    </source>
</evidence>
<evidence type="ECO:0000256" key="1">
    <source>
        <dbReference type="SAM" id="MobiDB-lite"/>
    </source>
</evidence>
<feature type="region of interest" description="Disordered" evidence="1">
    <location>
        <begin position="103"/>
        <end position="123"/>
    </location>
</feature>
<gene>
    <name evidence="2" type="ORF">EVAR_19481_1</name>
</gene>
<feature type="compositionally biased region" description="Basic and acidic residues" evidence="1">
    <location>
        <begin position="103"/>
        <end position="115"/>
    </location>
</feature>
<evidence type="ECO:0000313" key="2">
    <source>
        <dbReference type="EMBL" id="GBP35260.1"/>
    </source>
</evidence>
<keyword evidence="3" id="KW-1185">Reference proteome</keyword>
<sequence>MPRTPIALAAQVKVALYKGYIRSLITYAAPTWYALSSTSQKKKIQAQQNIAQRMIVSVGGYVLNEVIARDFHIEAVEEFIQYINITNEGNYEFLRNIAPMHERSPSGRLLPRELLKSSSPTQG</sequence>